<evidence type="ECO:0000256" key="2">
    <source>
        <dbReference type="SAM" id="MobiDB-lite"/>
    </source>
</evidence>
<organism evidence="4 5">
    <name type="scientific">Fusarium mexicanum</name>
    <dbReference type="NCBI Taxonomy" id="751941"/>
    <lineage>
        <taxon>Eukaryota</taxon>
        <taxon>Fungi</taxon>
        <taxon>Dikarya</taxon>
        <taxon>Ascomycota</taxon>
        <taxon>Pezizomycotina</taxon>
        <taxon>Sordariomycetes</taxon>
        <taxon>Hypocreomycetidae</taxon>
        <taxon>Hypocreales</taxon>
        <taxon>Nectriaceae</taxon>
        <taxon>Fusarium</taxon>
        <taxon>Fusarium fujikuroi species complex</taxon>
    </lineage>
</organism>
<dbReference type="Gene3D" id="3.40.50.300">
    <property type="entry name" value="P-loop containing nucleotide triphosphate hydrolases"/>
    <property type="match status" value="1"/>
</dbReference>
<evidence type="ECO:0000256" key="1">
    <source>
        <dbReference type="RuleBase" id="RU004560"/>
    </source>
</evidence>
<dbReference type="GO" id="GO:0005525">
    <property type="term" value="F:GTP binding"/>
    <property type="evidence" value="ECO:0007669"/>
    <property type="project" value="UniProtKB-KW"/>
</dbReference>
<feature type="region of interest" description="Disordered" evidence="2">
    <location>
        <begin position="41"/>
        <end position="121"/>
    </location>
</feature>
<dbReference type="AlphaFoldDB" id="A0A8H5MKQ5"/>
<feature type="compositionally biased region" description="Basic residues" evidence="2">
    <location>
        <begin position="552"/>
        <end position="563"/>
    </location>
</feature>
<dbReference type="InterPro" id="IPR027417">
    <property type="entry name" value="P-loop_NTPase"/>
</dbReference>
<dbReference type="EMBL" id="JAAOAM010000406">
    <property type="protein sequence ID" value="KAF5531502.1"/>
    <property type="molecule type" value="Genomic_DNA"/>
</dbReference>
<comment type="similarity">
    <text evidence="1">Belongs to the TRAFAC class TrmE-Era-EngA-EngB-Septin-like GTPase superfamily. Septin GTPase family.</text>
</comment>
<evidence type="ECO:0000259" key="3">
    <source>
        <dbReference type="Pfam" id="PF00735"/>
    </source>
</evidence>
<protein>
    <recommendedName>
        <fullName evidence="3">Septin-type G domain-containing protein</fullName>
    </recommendedName>
</protein>
<name>A0A8H5MKQ5_9HYPO</name>
<evidence type="ECO:0000313" key="4">
    <source>
        <dbReference type="EMBL" id="KAF5531502.1"/>
    </source>
</evidence>
<dbReference type="SUPFAM" id="SSF52540">
    <property type="entry name" value="P-loop containing nucleoside triphosphate hydrolases"/>
    <property type="match status" value="1"/>
</dbReference>
<dbReference type="Proteomes" id="UP000522262">
    <property type="component" value="Unassembled WGS sequence"/>
</dbReference>
<feature type="region of interest" description="Disordered" evidence="2">
    <location>
        <begin position="545"/>
        <end position="574"/>
    </location>
</feature>
<keyword evidence="5" id="KW-1185">Reference proteome</keyword>
<keyword evidence="1" id="KW-0342">GTP-binding</keyword>
<feature type="domain" description="Septin-type G" evidence="3">
    <location>
        <begin position="196"/>
        <end position="403"/>
    </location>
</feature>
<feature type="compositionally biased region" description="Polar residues" evidence="2">
    <location>
        <begin position="110"/>
        <end position="121"/>
    </location>
</feature>
<gene>
    <name evidence="4" type="ORF">FMEXI_12948</name>
</gene>
<comment type="caution">
    <text evidence="4">The sequence shown here is derived from an EMBL/GenBank/DDBJ whole genome shotgun (WGS) entry which is preliminary data.</text>
</comment>
<dbReference type="InterPro" id="IPR030379">
    <property type="entry name" value="G_SEPTIN_dom"/>
</dbReference>
<feature type="region of interest" description="Disordered" evidence="2">
    <location>
        <begin position="1"/>
        <end position="27"/>
    </location>
</feature>
<keyword evidence="1" id="KW-0547">Nucleotide-binding</keyword>
<accession>A0A8H5MKQ5</accession>
<reference evidence="4 5" key="1">
    <citation type="submission" date="2020-05" db="EMBL/GenBank/DDBJ databases">
        <title>Identification and distribution of gene clusters putatively required for synthesis of sphingolipid metabolism inhibitors in phylogenetically diverse species of the filamentous fungus Fusarium.</title>
        <authorList>
            <person name="Kim H.-S."/>
            <person name="Busman M."/>
            <person name="Brown D.W."/>
            <person name="Divon H."/>
            <person name="Uhlig S."/>
            <person name="Proctor R.H."/>
        </authorList>
    </citation>
    <scope>NUCLEOTIDE SEQUENCE [LARGE SCALE GENOMIC DNA]</scope>
    <source>
        <strain evidence="4 5">NRRL 53147</strain>
    </source>
</reference>
<sequence length="636" mass="70732">MRPVLPTNHPLNTRSSDRPDSLVRPSSTVSTACFITTEADLDARRDRSRPRFRQQSDRHKCSRNSRRPSTPRQRRSPPRTGRKPANPASEFDDSDDSSVESVIEQEPLNLPSQPSTPSLIGLSHSGSVMSISSQSCSLAGPSIDAHSDLIHDDDSLPVTDLADNQENQSTVPQLIMPSLMVPRRRPFSEVGKSLGKLKIMVAGQCGIGKTSLIKTLAERCEHIVHMDPIENRSALHATETYASSRPQPWWRSDSELAMTTRRRIPTTGDVLDRNVCFVESPGHRRGASGSWRDLHYVESHLASLINKPMADSDLFTLVNSGAEPVVDALLYLIPHSGKFIQFRLTTTLANEFQALYERMSILTRVDELAPEEIKHIKQQVVKSLVDKDVDYFSFAGPGDSEETKCVYAVSTESRPDYDTIDASTLMDSEYIPPLLPTDLGRLVDHVFSLDGSARLRHSAAVKCIKWRRDHGDSLLHNALSSGALVSRSIPERAMRLRSFRRTPSWDRLELYNWANNLRQSLQSERLYHLMEERAISNAVAKQSSLVHVPSNGKKKTQSKKRKAPQPTHQDPLGLLEMGGGLKQKGMLALEMVSSVGLVGLVASKIMHTGWSDGMCSVVASRRKTIEVGRLSMVLSF</sequence>
<dbReference type="Pfam" id="PF00735">
    <property type="entry name" value="Septin"/>
    <property type="match status" value="1"/>
</dbReference>
<proteinExistence type="inferred from homology"/>
<feature type="compositionally biased region" description="Basic residues" evidence="2">
    <location>
        <begin position="72"/>
        <end position="82"/>
    </location>
</feature>
<evidence type="ECO:0000313" key="5">
    <source>
        <dbReference type="Proteomes" id="UP000522262"/>
    </source>
</evidence>